<dbReference type="AlphaFoldDB" id="A0A7S1GGZ1"/>
<dbReference type="InterPro" id="IPR023298">
    <property type="entry name" value="ATPase_P-typ_TM_dom_sf"/>
</dbReference>
<dbReference type="InterPro" id="IPR006068">
    <property type="entry name" value="ATPase_P-typ_cation-transptr_C"/>
</dbReference>
<organism evidence="12">
    <name type="scientific">Skeletonema marinoi</name>
    <dbReference type="NCBI Taxonomy" id="267567"/>
    <lineage>
        <taxon>Eukaryota</taxon>
        <taxon>Sar</taxon>
        <taxon>Stramenopiles</taxon>
        <taxon>Ochrophyta</taxon>
        <taxon>Bacillariophyta</taxon>
        <taxon>Coscinodiscophyceae</taxon>
        <taxon>Thalassiosirophycidae</taxon>
        <taxon>Thalassiosirales</taxon>
        <taxon>Skeletonemataceae</taxon>
        <taxon>Skeletonema</taxon>
        <taxon>Skeletonema marinoi-dohrnii complex</taxon>
    </lineage>
</organism>
<dbReference type="InterPro" id="IPR008250">
    <property type="entry name" value="ATPase_P-typ_transduc_dom_A_sf"/>
</dbReference>
<feature type="transmembrane region" description="Helical" evidence="9">
    <location>
        <begin position="358"/>
        <end position="382"/>
    </location>
</feature>
<keyword evidence="2 9" id="KW-0812">Transmembrane</keyword>
<evidence type="ECO:0000313" key="12">
    <source>
        <dbReference type="EMBL" id="CAD8926736.1"/>
    </source>
</evidence>
<dbReference type="SUPFAM" id="SSF81660">
    <property type="entry name" value="Metal cation-transporting ATPase, ATP-binding domain N"/>
    <property type="match status" value="1"/>
</dbReference>
<dbReference type="GO" id="GO:0016887">
    <property type="term" value="F:ATP hydrolysis activity"/>
    <property type="evidence" value="ECO:0007669"/>
    <property type="project" value="InterPro"/>
</dbReference>
<evidence type="ECO:0000256" key="7">
    <source>
        <dbReference type="ARBA" id="ARBA00023136"/>
    </source>
</evidence>
<dbReference type="Pfam" id="PF00689">
    <property type="entry name" value="Cation_ATPase_C"/>
    <property type="match status" value="1"/>
</dbReference>
<keyword evidence="3" id="KW-0547">Nucleotide-binding</keyword>
<evidence type="ECO:0000256" key="8">
    <source>
        <dbReference type="SAM" id="MobiDB-lite"/>
    </source>
</evidence>
<dbReference type="GO" id="GO:0016020">
    <property type="term" value="C:membrane"/>
    <property type="evidence" value="ECO:0007669"/>
    <property type="project" value="UniProtKB-SubCell"/>
</dbReference>
<dbReference type="PRINTS" id="PR00119">
    <property type="entry name" value="CATATPASE"/>
</dbReference>
<dbReference type="Gene3D" id="3.40.50.1000">
    <property type="entry name" value="HAD superfamily/HAD-like"/>
    <property type="match status" value="1"/>
</dbReference>
<evidence type="ECO:0000256" key="4">
    <source>
        <dbReference type="ARBA" id="ARBA00022840"/>
    </source>
</evidence>
<dbReference type="NCBIfam" id="TIGR01494">
    <property type="entry name" value="ATPase_P-type"/>
    <property type="match status" value="3"/>
</dbReference>
<dbReference type="InterPro" id="IPR044492">
    <property type="entry name" value="P_typ_ATPase_HD_dom"/>
</dbReference>
<dbReference type="InterPro" id="IPR059000">
    <property type="entry name" value="ATPase_P-type_domA"/>
</dbReference>
<dbReference type="InterPro" id="IPR018303">
    <property type="entry name" value="ATPase_P-typ_P_site"/>
</dbReference>
<feature type="region of interest" description="Disordered" evidence="8">
    <location>
        <begin position="1081"/>
        <end position="1126"/>
    </location>
</feature>
<dbReference type="InterPro" id="IPR023299">
    <property type="entry name" value="ATPase_P-typ_cyto_dom_N"/>
</dbReference>
<proteinExistence type="predicted"/>
<feature type="region of interest" description="Disordered" evidence="8">
    <location>
        <begin position="707"/>
        <end position="741"/>
    </location>
</feature>
<evidence type="ECO:0000256" key="9">
    <source>
        <dbReference type="SAM" id="Phobius"/>
    </source>
</evidence>
<feature type="domain" description="Cation-transporting P-type ATPase C-terminal" evidence="11">
    <location>
        <begin position="891"/>
        <end position="1063"/>
    </location>
</feature>
<evidence type="ECO:0000256" key="3">
    <source>
        <dbReference type="ARBA" id="ARBA00022741"/>
    </source>
</evidence>
<evidence type="ECO:0008006" key="13">
    <source>
        <dbReference type="Google" id="ProtNLM"/>
    </source>
</evidence>
<dbReference type="Gene3D" id="2.70.150.10">
    <property type="entry name" value="Calcium-transporting ATPase, cytoplasmic transduction domain A"/>
    <property type="match status" value="1"/>
</dbReference>
<dbReference type="SUPFAM" id="SSF81653">
    <property type="entry name" value="Calcium ATPase, transduction domain A"/>
    <property type="match status" value="1"/>
</dbReference>
<feature type="compositionally biased region" description="Basic and acidic residues" evidence="8">
    <location>
        <begin position="87"/>
        <end position="97"/>
    </location>
</feature>
<dbReference type="SUPFAM" id="SSF81665">
    <property type="entry name" value="Calcium ATPase, transmembrane domain M"/>
    <property type="match status" value="1"/>
</dbReference>
<dbReference type="Pfam" id="PF13246">
    <property type="entry name" value="Cation_ATPase"/>
    <property type="match status" value="1"/>
</dbReference>
<dbReference type="PROSITE" id="PS00154">
    <property type="entry name" value="ATPASE_E1_E2"/>
    <property type="match status" value="1"/>
</dbReference>
<keyword evidence="5" id="KW-1278">Translocase</keyword>
<comment type="subcellular location">
    <subcellularLocation>
        <location evidence="1">Membrane</location>
        <topology evidence="1">Multi-pass membrane protein</topology>
    </subcellularLocation>
</comment>
<feature type="transmembrane region" description="Helical" evidence="9">
    <location>
        <begin position="327"/>
        <end position="346"/>
    </location>
</feature>
<dbReference type="InterPro" id="IPR036412">
    <property type="entry name" value="HAD-like_sf"/>
</dbReference>
<evidence type="ECO:0000256" key="6">
    <source>
        <dbReference type="ARBA" id="ARBA00022989"/>
    </source>
</evidence>
<dbReference type="InterPro" id="IPR023214">
    <property type="entry name" value="HAD_sf"/>
</dbReference>
<gene>
    <name evidence="12" type="ORF">SMAR1040_LOCUS683</name>
</gene>
<dbReference type="EMBL" id="HBFU01001076">
    <property type="protein sequence ID" value="CAD8926736.1"/>
    <property type="molecule type" value="Transcribed_RNA"/>
</dbReference>
<feature type="transmembrane region" description="Helical" evidence="9">
    <location>
        <begin position="1009"/>
        <end position="1026"/>
    </location>
</feature>
<sequence>MSISNNYPYSRSEECSWQPEEAARRLGVLSSGSSSFSISTTIITDYDPLISSRNESSQADNSSLLTRGRATMDIRTLRHTFGSNSLHGDHSHDDDPHNPQSASPIKQFTKQMSDILLPILSAFTDQLKEPLIIMLLFSAGISLFLGNQADAISIALALTIVSLVAAIQEYRSEKALEKLGDLVPHTCTVVRDGRAMDHFPAVDLVVGDLVVLSTGDRVPADVRLIDGVEVQVNESSLTGENSPVNKTGMALAVTTGGANTHHGGHPIPLTEQTNIVFMGTLVVAGRGRGLVVAVGERTEFGKVAKELKEVEARKSPLQIKIDELGRVLALASSAGIAVMALVGWLLGRPFLETVTVAVSLAVAAIPEGLPICVTVTLALGVLRMSRHAAIVKKLSAVETLGCATVIASDKTGTLTQNEMTARSMFCLAFPSLSFGLTGVGYDRKKSGGYLMRSLSSDEQLMRGDGNQSSPDQGNRKSIEVTEKCPEFNALSALFGTASICNNASVTNSDDGVHMGQPTEIALLVGSEKANISDPRPNYHRLQEIPFSSDRKRMEVKCRPVGGAHTCTAFSLSARRYHHLNGDAPISTDGSLYFVKGMPESILGECQTHTAHDGSAVPLTESGKARALAESRKMAGCGLRVLAMAYGPSLEQLTFAGIVGLEDPPREGVVESVAHLEKGGVKVIMVTGDSRETAIAIAKRCGILGGTKSVNDDSSSDNGRPAVISNKRGSFEDSGTEDEFLDLSSSTSSTYDIEYGQHALSGAEIDAIGAHNLSDSIIGVKVFYRVAPRHKLALVRALQKRGEVVAMTGDGVNDATALKAADIGIAMGKGGTDVAKEAADMVLADDNFTTITHAIAEGKGIFFNIRNFLSFQLSTSFAALAMESVATAFRMPSPLNAMQILWINIIMDGPPAQSLGVEPVDERVLRAAPRKVTDPIVTRALLIRAVSSAALIMTLTLWVFSVELDDGHVTRRDTTMTFMTFVNCDLFNAYACRSSDKCFYEISPFSNPSFLWAMLFSVAGQFCVIYFPPLQEVFQTEALSFNDLMLIICLSSTVLLLDTIRKKFLKQYCTDGKRRRSVFSRLKGKKPGKRRVRKGRTHPGGAKKKASDISQAPPSGGLRNRSKDNVV</sequence>
<feature type="transmembrane region" description="Helical" evidence="9">
    <location>
        <begin position="940"/>
        <end position="961"/>
    </location>
</feature>
<dbReference type="Gene3D" id="1.20.1110.10">
    <property type="entry name" value="Calcium-transporting ATPase, transmembrane domain"/>
    <property type="match status" value="1"/>
</dbReference>
<dbReference type="SFLD" id="SFLDF00027">
    <property type="entry name" value="p-type_atpase"/>
    <property type="match status" value="1"/>
</dbReference>
<feature type="region of interest" description="Disordered" evidence="8">
    <location>
        <begin position="83"/>
        <end position="104"/>
    </location>
</feature>
<keyword evidence="4" id="KW-0067">ATP-binding</keyword>
<reference evidence="12" key="1">
    <citation type="submission" date="2021-01" db="EMBL/GenBank/DDBJ databases">
        <authorList>
            <person name="Corre E."/>
            <person name="Pelletier E."/>
            <person name="Niang G."/>
            <person name="Scheremetjew M."/>
            <person name="Finn R."/>
            <person name="Kale V."/>
            <person name="Holt S."/>
            <person name="Cochrane G."/>
            <person name="Meng A."/>
            <person name="Brown T."/>
            <person name="Cohen L."/>
        </authorList>
    </citation>
    <scope>NUCLEOTIDE SEQUENCE</scope>
    <source>
        <strain evidence="12">FE60</strain>
    </source>
</reference>
<dbReference type="Gene3D" id="3.40.1110.10">
    <property type="entry name" value="Calcium-transporting ATPase, cytoplasmic domain N"/>
    <property type="match status" value="1"/>
</dbReference>
<feature type="compositionally biased region" description="Basic residues" evidence="8">
    <location>
        <begin position="1081"/>
        <end position="1103"/>
    </location>
</feature>
<protein>
    <recommendedName>
        <fullName evidence="13">P-type Ca(2+) transporter</fullName>
    </recommendedName>
</protein>
<evidence type="ECO:0000256" key="2">
    <source>
        <dbReference type="ARBA" id="ARBA00022692"/>
    </source>
</evidence>
<dbReference type="InterPro" id="IPR001757">
    <property type="entry name" value="P_typ_ATPase"/>
</dbReference>
<feature type="compositionally biased region" description="Polar residues" evidence="8">
    <location>
        <begin position="707"/>
        <end position="717"/>
    </location>
</feature>
<dbReference type="SFLD" id="SFLDG00002">
    <property type="entry name" value="C1.7:_P-type_atpase_like"/>
    <property type="match status" value="1"/>
</dbReference>
<name>A0A7S1GGZ1_9STRA</name>
<evidence type="ECO:0000259" key="10">
    <source>
        <dbReference type="Pfam" id="PF00122"/>
    </source>
</evidence>
<dbReference type="GO" id="GO:0005524">
    <property type="term" value="F:ATP binding"/>
    <property type="evidence" value="ECO:0007669"/>
    <property type="project" value="UniProtKB-KW"/>
</dbReference>
<feature type="transmembrane region" description="Helical" evidence="9">
    <location>
        <begin position="1038"/>
        <end position="1056"/>
    </location>
</feature>
<evidence type="ECO:0000256" key="5">
    <source>
        <dbReference type="ARBA" id="ARBA00022967"/>
    </source>
</evidence>
<feature type="transmembrane region" description="Helical" evidence="9">
    <location>
        <begin position="151"/>
        <end position="168"/>
    </location>
</feature>
<keyword evidence="7 9" id="KW-0472">Membrane</keyword>
<evidence type="ECO:0000256" key="1">
    <source>
        <dbReference type="ARBA" id="ARBA00004141"/>
    </source>
</evidence>
<keyword evidence="6 9" id="KW-1133">Transmembrane helix</keyword>
<dbReference type="Pfam" id="PF00702">
    <property type="entry name" value="Hydrolase"/>
    <property type="match status" value="1"/>
</dbReference>
<evidence type="ECO:0000259" key="11">
    <source>
        <dbReference type="Pfam" id="PF00689"/>
    </source>
</evidence>
<dbReference type="Pfam" id="PF00122">
    <property type="entry name" value="E1-E2_ATPase"/>
    <property type="match status" value="1"/>
</dbReference>
<dbReference type="PANTHER" id="PTHR42861">
    <property type="entry name" value="CALCIUM-TRANSPORTING ATPASE"/>
    <property type="match status" value="1"/>
</dbReference>
<dbReference type="SFLD" id="SFLDS00003">
    <property type="entry name" value="Haloacid_Dehalogenase"/>
    <property type="match status" value="1"/>
</dbReference>
<dbReference type="SUPFAM" id="SSF56784">
    <property type="entry name" value="HAD-like"/>
    <property type="match status" value="1"/>
</dbReference>
<accession>A0A7S1GGZ1</accession>
<feature type="domain" description="P-type ATPase A" evidence="10">
    <location>
        <begin position="182"/>
        <end position="307"/>
    </location>
</feature>